<dbReference type="InterPro" id="IPR001296">
    <property type="entry name" value="Glyco_trans_1"/>
</dbReference>
<dbReference type="InterPro" id="IPR028098">
    <property type="entry name" value="Glyco_trans_4-like_N"/>
</dbReference>
<dbReference type="Proteomes" id="UP000184032">
    <property type="component" value="Unassembled WGS sequence"/>
</dbReference>
<organism evidence="3 4">
    <name type="scientific">Anaerosphaera aminiphila DSM 21120</name>
    <dbReference type="NCBI Taxonomy" id="1120995"/>
    <lineage>
        <taxon>Bacteria</taxon>
        <taxon>Bacillati</taxon>
        <taxon>Bacillota</taxon>
        <taxon>Tissierellia</taxon>
        <taxon>Tissierellales</taxon>
        <taxon>Peptoniphilaceae</taxon>
        <taxon>Anaerosphaera</taxon>
    </lineage>
</organism>
<name>A0A1M5R2X2_9FIRM</name>
<proteinExistence type="predicted"/>
<dbReference type="EMBL" id="FQXI01000004">
    <property type="protein sequence ID" value="SHH20380.1"/>
    <property type="molecule type" value="Genomic_DNA"/>
</dbReference>
<dbReference type="STRING" id="1120995.SAMN02745245_00789"/>
<dbReference type="Pfam" id="PF13439">
    <property type="entry name" value="Glyco_transf_4"/>
    <property type="match status" value="1"/>
</dbReference>
<keyword evidence="3" id="KW-0808">Transferase</keyword>
<evidence type="ECO:0000313" key="4">
    <source>
        <dbReference type="Proteomes" id="UP000184032"/>
    </source>
</evidence>
<dbReference type="PANTHER" id="PTHR45947">
    <property type="entry name" value="SULFOQUINOVOSYL TRANSFERASE SQD2"/>
    <property type="match status" value="1"/>
</dbReference>
<dbReference type="SUPFAM" id="SSF53756">
    <property type="entry name" value="UDP-Glycosyltransferase/glycogen phosphorylase"/>
    <property type="match status" value="1"/>
</dbReference>
<evidence type="ECO:0000259" key="2">
    <source>
        <dbReference type="Pfam" id="PF13439"/>
    </source>
</evidence>
<evidence type="ECO:0000313" key="3">
    <source>
        <dbReference type="EMBL" id="SHH20380.1"/>
    </source>
</evidence>
<keyword evidence="4" id="KW-1185">Reference proteome</keyword>
<gene>
    <name evidence="3" type="ORF">SAMN02745245_00789</name>
</gene>
<dbReference type="AlphaFoldDB" id="A0A1M5R2X2"/>
<feature type="domain" description="Glycosyltransferase subfamily 4-like N-terminal" evidence="2">
    <location>
        <begin position="43"/>
        <end position="139"/>
    </location>
</feature>
<dbReference type="CDD" id="cd03801">
    <property type="entry name" value="GT4_PimA-like"/>
    <property type="match status" value="1"/>
</dbReference>
<dbReference type="Pfam" id="PF00534">
    <property type="entry name" value="Glycos_transf_1"/>
    <property type="match status" value="1"/>
</dbReference>
<reference evidence="3 4" key="1">
    <citation type="submission" date="2016-11" db="EMBL/GenBank/DDBJ databases">
        <authorList>
            <person name="Jaros S."/>
            <person name="Januszkiewicz K."/>
            <person name="Wedrychowicz H."/>
        </authorList>
    </citation>
    <scope>NUCLEOTIDE SEQUENCE [LARGE SCALE GENOMIC DNA]</scope>
    <source>
        <strain evidence="3 4">DSM 21120</strain>
    </source>
</reference>
<dbReference type="OrthoDB" id="179766at2"/>
<evidence type="ECO:0000259" key="1">
    <source>
        <dbReference type="Pfam" id="PF00534"/>
    </source>
</evidence>
<dbReference type="Gene3D" id="3.40.50.2000">
    <property type="entry name" value="Glycogen Phosphorylase B"/>
    <property type="match status" value="2"/>
</dbReference>
<dbReference type="RefSeq" id="WP_073183961.1">
    <property type="nucleotide sequence ID" value="NZ_FQXI01000004.1"/>
</dbReference>
<feature type="domain" description="Glycosyl transferase family 1" evidence="1">
    <location>
        <begin position="149"/>
        <end position="298"/>
    </location>
</feature>
<accession>A0A1M5R2X2</accession>
<dbReference type="GO" id="GO:0016757">
    <property type="term" value="F:glycosyltransferase activity"/>
    <property type="evidence" value="ECO:0007669"/>
    <property type="project" value="InterPro"/>
</dbReference>
<protein>
    <submittedName>
        <fullName evidence="3">1,2-diacylglycerol-3-alpha-glucose alpha-1,2-glucosyltransferase</fullName>
    </submittedName>
</protein>
<dbReference type="PANTHER" id="PTHR45947:SF3">
    <property type="entry name" value="SULFOQUINOVOSYL TRANSFERASE SQD2"/>
    <property type="match status" value="1"/>
</dbReference>
<sequence length="334" mass="38306">MKVLLFRDSDSKIEKSGVGHAINHQEVALKKAGVEFTNDLDDSYDLVHINTVFPKSYKLAKSSLKKKIPVVYHAHSTEEDFKNSFLFSNQLAPLFKKWIIKCYTTSNLILTPSEYSKDILKSYGIEKRIDVVSNGIDLDFWHKNLNDRSDFEKKYGSKDKKIIISVGLYIKRKGILEFVELAKRLPQYEFYWFGYTDLNLVSSEIKEAVNSNLENLHFPGYVLSDELRMVYGACDLYIFPTYEETEGIVLLEALASRAKTLIRDIPIYESSFVDGENIYKAKTVDEFENKTVEILEGKLKDLTDEGYKVAEKKSIGKVGEELKRLYGEILHGGN</sequence>
<dbReference type="InterPro" id="IPR050194">
    <property type="entry name" value="Glycosyltransferase_grp1"/>
</dbReference>